<dbReference type="Proteomes" id="UP000467841">
    <property type="component" value="Unassembled WGS sequence"/>
</dbReference>
<dbReference type="AlphaFoldDB" id="A0A6D2JM80"/>
<proteinExistence type="predicted"/>
<evidence type="ECO:0000313" key="1">
    <source>
        <dbReference type="EMBL" id="CAA7040356.1"/>
    </source>
</evidence>
<evidence type="ECO:0000313" key="2">
    <source>
        <dbReference type="Proteomes" id="UP000467841"/>
    </source>
</evidence>
<accession>A0A6D2JM80</accession>
<reference evidence="1" key="1">
    <citation type="submission" date="2020-01" db="EMBL/GenBank/DDBJ databases">
        <authorList>
            <person name="Mishra B."/>
        </authorList>
    </citation>
    <scope>NUCLEOTIDE SEQUENCE [LARGE SCALE GENOMIC DNA]</scope>
</reference>
<comment type="caution">
    <text evidence="1">The sequence shown here is derived from an EMBL/GenBank/DDBJ whole genome shotgun (WGS) entry which is preliminary data.</text>
</comment>
<organism evidence="1 2">
    <name type="scientific">Microthlaspi erraticum</name>
    <dbReference type="NCBI Taxonomy" id="1685480"/>
    <lineage>
        <taxon>Eukaryota</taxon>
        <taxon>Viridiplantae</taxon>
        <taxon>Streptophyta</taxon>
        <taxon>Embryophyta</taxon>
        <taxon>Tracheophyta</taxon>
        <taxon>Spermatophyta</taxon>
        <taxon>Magnoliopsida</taxon>
        <taxon>eudicotyledons</taxon>
        <taxon>Gunneridae</taxon>
        <taxon>Pentapetalae</taxon>
        <taxon>rosids</taxon>
        <taxon>malvids</taxon>
        <taxon>Brassicales</taxon>
        <taxon>Brassicaceae</taxon>
        <taxon>Coluteocarpeae</taxon>
        <taxon>Microthlaspi</taxon>
    </lineage>
</organism>
<sequence>MASSPSVSKYKNELEAIMRKYLEISDRQAAQANRKAYLDLLYGSCPCLVTPSNLKPSGLVRSQTVRRKKTFLKPVETPRLITPNDFFEARGDPTLVDAQEAAEKPKS</sequence>
<protein>
    <submittedName>
        <fullName evidence="1">Uncharacterized protein</fullName>
    </submittedName>
</protein>
<gene>
    <name evidence="1" type="ORF">MERR_LOCUS27591</name>
</gene>
<dbReference type="EMBL" id="CACVBM020001228">
    <property type="protein sequence ID" value="CAA7040356.1"/>
    <property type="molecule type" value="Genomic_DNA"/>
</dbReference>
<keyword evidence="2" id="KW-1185">Reference proteome</keyword>
<name>A0A6D2JM80_9BRAS</name>